<dbReference type="Pfam" id="PF12849">
    <property type="entry name" value="PBP_like_2"/>
    <property type="match status" value="1"/>
</dbReference>
<dbReference type="Gene3D" id="3.40.190.10">
    <property type="entry name" value="Periplasmic binding protein-like II"/>
    <property type="match status" value="2"/>
</dbReference>
<gene>
    <name evidence="4" type="primary">pstS4</name>
    <name evidence="4" type="ORF">NIDE2431</name>
</gene>
<dbReference type="STRING" id="330214.NIDE2431"/>
<dbReference type="InterPro" id="IPR024370">
    <property type="entry name" value="PBP_domain"/>
</dbReference>
<sequence length="375" mass="40803">MSISHSQSIGSLFVKATACSIFTATLLSSGGALAERASVAENPTIDGSLTAYEPLNKPEGKLTITGSDTMAMLTDQLAFEFTRMYGYPAVTVFVEHPGSNFAMREFLVGFSKQRRGDKARSEGHESAAYADILASSRAMTPEERGHFKSRYGHDVMEIPIALDGVGIYVHAANPIPQLTLQQVDAIFSSSRKQGLPSDIKNWGEAGVEGWSSQEIHLYGRDSKSGTREFFIQTALGGGTLKSELHEQPGSAMEILSIARDPQAIGYAGIGYQGSFVKVVPIAAEAESQAVLPTADTVTNNQYPLSRKLYLYVNHEPGKKFENPVLREFLRYVNSRQGQEIVSKAQFYPVTKTQLAQNLVLIQDKSATAALLEPTK</sequence>
<dbReference type="PANTHER" id="PTHR30570:SF6">
    <property type="entry name" value="PHOSPHATE-BINDING PROTEIN PSTS"/>
    <property type="match status" value="1"/>
</dbReference>
<organism evidence="4 5">
    <name type="scientific">Nitrospira defluvii</name>
    <dbReference type="NCBI Taxonomy" id="330214"/>
    <lineage>
        <taxon>Bacteria</taxon>
        <taxon>Pseudomonadati</taxon>
        <taxon>Nitrospirota</taxon>
        <taxon>Nitrospiria</taxon>
        <taxon>Nitrospirales</taxon>
        <taxon>Nitrospiraceae</taxon>
        <taxon>Nitrospira</taxon>
    </lineage>
</organism>
<reference evidence="4 5" key="1">
    <citation type="journal article" date="2010" name="Proc. Natl. Acad. Sci. U.S.A.">
        <title>A Nitrospira metagenome illuminates the physiology and evolution of globally important nitrite-oxidizing bacteria.</title>
        <authorList>
            <person name="Lucker S."/>
            <person name="Wagner M."/>
            <person name="Maixner F."/>
            <person name="Pelletier E."/>
            <person name="Koch H."/>
            <person name="Vacherie B."/>
            <person name="Rattei T."/>
            <person name="Sinninghe Damste J."/>
            <person name="Spieck E."/>
            <person name="Le Paslier D."/>
            <person name="Daims H."/>
        </authorList>
    </citation>
    <scope>NUCLEOTIDE SEQUENCE [LARGE SCALE GENOMIC DNA]</scope>
</reference>
<keyword evidence="1 2" id="KW-0732">Signal</keyword>
<keyword evidence="5" id="KW-1185">Reference proteome</keyword>
<dbReference type="PANTHER" id="PTHR30570">
    <property type="entry name" value="PERIPLASMIC PHOSPHATE BINDING COMPONENT OF PHOSPHATE ABC TRANSPORTER"/>
    <property type="match status" value="1"/>
</dbReference>
<evidence type="ECO:0000259" key="3">
    <source>
        <dbReference type="Pfam" id="PF12849"/>
    </source>
</evidence>
<name>D8PFV4_9BACT</name>
<accession>D8PFV4</accession>
<dbReference type="SUPFAM" id="SSF53850">
    <property type="entry name" value="Periplasmic binding protein-like II"/>
    <property type="match status" value="1"/>
</dbReference>
<dbReference type="AlphaFoldDB" id="D8PFV4"/>
<evidence type="ECO:0000256" key="2">
    <source>
        <dbReference type="SAM" id="SignalP"/>
    </source>
</evidence>
<proteinExistence type="predicted"/>
<feature type="signal peptide" evidence="2">
    <location>
        <begin position="1"/>
        <end position="34"/>
    </location>
</feature>
<evidence type="ECO:0000313" key="5">
    <source>
        <dbReference type="Proteomes" id="UP000001660"/>
    </source>
</evidence>
<evidence type="ECO:0000256" key="1">
    <source>
        <dbReference type="ARBA" id="ARBA00022729"/>
    </source>
</evidence>
<dbReference type="Proteomes" id="UP000001660">
    <property type="component" value="Chromosome"/>
</dbReference>
<dbReference type="HOGENOM" id="CLU_026228_6_0_0"/>
<dbReference type="CDD" id="cd13566">
    <property type="entry name" value="PBP2_phosphate"/>
    <property type="match status" value="1"/>
</dbReference>
<dbReference type="KEGG" id="nde:NIDE2431"/>
<feature type="domain" description="PBP" evidence="3">
    <location>
        <begin position="59"/>
        <end position="334"/>
    </location>
</feature>
<feature type="chain" id="PRO_5003120000" evidence="2">
    <location>
        <begin position="35"/>
        <end position="375"/>
    </location>
</feature>
<dbReference type="OrthoDB" id="4008270at2"/>
<dbReference type="InterPro" id="IPR050811">
    <property type="entry name" value="Phosphate_ABC_transporter"/>
</dbReference>
<evidence type="ECO:0000313" key="4">
    <source>
        <dbReference type="EMBL" id="CBK42141.1"/>
    </source>
</evidence>
<dbReference type="eggNOG" id="COG0226">
    <property type="taxonomic scope" value="Bacteria"/>
</dbReference>
<protein>
    <submittedName>
        <fullName evidence="4">Phosphate ABC transporter, periplasmic phosphate-binding protein</fullName>
    </submittedName>
</protein>
<dbReference type="EMBL" id="FP929003">
    <property type="protein sequence ID" value="CBK42141.1"/>
    <property type="molecule type" value="Genomic_DNA"/>
</dbReference>